<dbReference type="GO" id="GO:0005524">
    <property type="term" value="F:ATP binding"/>
    <property type="evidence" value="ECO:0007669"/>
    <property type="project" value="UniProtKB-KW"/>
</dbReference>
<evidence type="ECO:0000256" key="2">
    <source>
        <dbReference type="ARBA" id="ARBA00022679"/>
    </source>
</evidence>
<dbReference type="EMBL" id="DVNM01000005">
    <property type="protein sequence ID" value="HIU68505.1"/>
    <property type="molecule type" value="Genomic_DNA"/>
</dbReference>
<dbReference type="InterPro" id="IPR004625">
    <property type="entry name" value="PyrdxlKinase"/>
</dbReference>
<feature type="domain" description="Pyridoxamine kinase/Phosphomethylpyrimidine kinase" evidence="6">
    <location>
        <begin position="70"/>
        <end position="246"/>
    </location>
</feature>
<evidence type="ECO:0000313" key="8">
    <source>
        <dbReference type="Proteomes" id="UP000824125"/>
    </source>
</evidence>
<comment type="caution">
    <text evidence="7">The sequence shown here is derived from an EMBL/GenBank/DDBJ whole genome shotgun (WGS) entry which is preliminary data.</text>
</comment>
<evidence type="ECO:0000256" key="5">
    <source>
        <dbReference type="ARBA" id="ARBA00022840"/>
    </source>
</evidence>
<dbReference type="Pfam" id="PF08543">
    <property type="entry name" value="Phos_pyr_kin"/>
    <property type="match status" value="1"/>
</dbReference>
<dbReference type="Gene3D" id="3.40.1190.20">
    <property type="match status" value="1"/>
</dbReference>
<organism evidence="7 8">
    <name type="scientific">Candidatus Scybalenecus merdavium</name>
    <dbReference type="NCBI Taxonomy" id="2840939"/>
    <lineage>
        <taxon>Bacteria</taxon>
        <taxon>Bacillati</taxon>
        <taxon>Bacillota</taxon>
        <taxon>Clostridia</taxon>
        <taxon>Eubacteriales</taxon>
        <taxon>Oscillospiraceae</taxon>
        <taxon>Oscillospiraceae incertae sedis</taxon>
        <taxon>Candidatus Scybalenecus</taxon>
    </lineage>
</organism>
<evidence type="ECO:0000313" key="7">
    <source>
        <dbReference type="EMBL" id="HIU68505.1"/>
    </source>
</evidence>
<proteinExistence type="predicted"/>
<gene>
    <name evidence="7" type="ORF">IAD23_00930</name>
</gene>
<sequence length="279" mass="30208">MKTCAVINDLSGYGKCSLGAALPILAAMRVEAHPLLTAYFTNQTGYDSFQFADLTGFMDAVCAEWQKLGASFDGILTGFVAGQKQFDAIEHFLDLFKKKQTVLLVDPVMGDGGEMYATYDRAMCERVAQLCRRADVITPNETELRILTGETDIEKGARRMLENGVAFVAVTGIKQNGKMLTGAFSAQGSAYFETRRVRMLGGYDSFSGTGDIFAAVLLGAMLGGTPFLDAVKQASGFVETALSVSSPTDRNDGIDFEKCLHLLWEAEKYGSKTGTDQKV</sequence>
<protein>
    <recommendedName>
        <fullName evidence="1">pyridoxal kinase</fullName>
        <ecNumber evidence="1">2.7.1.35</ecNumber>
    </recommendedName>
</protein>
<dbReference type="SUPFAM" id="SSF53613">
    <property type="entry name" value="Ribokinase-like"/>
    <property type="match status" value="1"/>
</dbReference>
<dbReference type="EC" id="2.7.1.35" evidence="1"/>
<dbReference type="InterPro" id="IPR029056">
    <property type="entry name" value="Ribokinase-like"/>
</dbReference>
<dbReference type="AlphaFoldDB" id="A0A9D1MT66"/>
<dbReference type="GO" id="GO:0009443">
    <property type="term" value="P:pyridoxal 5'-phosphate salvage"/>
    <property type="evidence" value="ECO:0007669"/>
    <property type="project" value="InterPro"/>
</dbReference>
<keyword evidence="5" id="KW-0067">ATP-binding</keyword>
<evidence type="ECO:0000259" key="6">
    <source>
        <dbReference type="Pfam" id="PF08543"/>
    </source>
</evidence>
<evidence type="ECO:0000256" key="3">
    <source>
        <dbReference type="ARBA" id="ARBA00022741"/>
    </source>
</evidence>
<evidence type="ECO:0000256" key="1">
    <source>
        <dbReference type="ARBA" id="ARBA00012104"/>
    </source>
</evidence>
<keyword evidence="4 7" id="KW-0418">Kinase</keyword>
<keyword evidence="3" id="KW-0547">Nucleotide-binding</keyword>
<dbReference type="InterPro" id="IPR013749">
    <property type="entry name" value="PM/HMP-P_kinase-1"/>
</dbReference>
<dbReference type="Proteomes" id="UP000824125">
    <property type="component" value="Unassembled WGS sequence"/>
</dbReference>
<accession>A0A9D1MT66</accession>
<evidence type="ECO:0000256" key="4">
    <source>
        <dbReference type="ARBA" id="ARBA00022777"/>
    </source>
</evidence>
<dbReference type="PANTHER" id="PTHR10534:SF2">
    <property type="entry name" value="PYRIDOXAL KINASE"/>
    <property type="match status" value="1"/>
</dbReference>
<reference evidence="7" key="2">
    <citation type="journal article" date="2021" name="PeerJ">
        <title>Extensive microbial diversity within the chicken gut microbiome revealed by metagenomics and culture.</title>
        <authorList>
            <person name="Gilroy R."/>
            <person name="Ravi A."/>
            <person name="Getino M."/>
            <person name="Pursley I."/>
            <person name="Horton D.L."/>
            <person name="Alikhan N.F."/>
            <person name="Baker D."/>
            <person name="Gharbi K."/>
            <person name="Hall N."/>
            <person name="Watson M."/>
            <person name="Adriaenssens E.M."/>
            <person name="Foster-Nyarko E."/>
            <person name="Jarju S."/>
            <person name="Secka A."/>
            <person name="Antonio M."/>
            <person name="Oren A."/>
            <person name="Chaudhuri R.R."/>
            <person name="La Ragione R."/>
            <person name="Hildebrand F."/>
            <person name="Pallen M.J."/>
        </authorList>
    </citation>
    <scope>NUCLEOTIDE SEQUENCE</scope>
    <source>
        <strain evidence="7">CHK176-6737</strain>
    </source>
</reference>
<dbReference type="GO" id="GO:0008478">
    <property type="term" value="F:pyridoxal kinase activity"/>
    <property type="evidence" value="ECO:0007669"/>
    <property type="project" value="UniProtKB-EC"/>
</dbReference>
<dbReference type="GO" id="GO:0005829">
    <property type="term" value="C:cytosol"/>
    <property type="evidence" value="ECO:0007669"/>
    <property type="project" value="TreeGrafter"/>
</dbReference>
<dbReference type="PANTHER" id="PTHR10534">
    <property type="entry name" value="PYRIDOXAL KINASE"/>
    <property type="match status" value="1"/>
</dbReference>
<keyword evidence="2" id="KW-0808">Transferase</keyword>
<reference evidence="7" key="1">
    <citation type="submission" date="2020-10" db="EMBL/GenBank/DDBJ databases">
        <authorList>
            <person name="Gilroy R."/>
        </authorList>
    </citation>
    <scope>NUCLEOTIDE SEQUENCE</scope>
    <source>
        <strain evidence="7">CHK176-6737</strain>
    </source>
</reference>
<name>A0A9D1MT66_9FIRM</name>